<dbReference type="EMBL" id="JABCRI010000011">
    <property type="protein sequence ID" value="KAF8398617.1"/>
    <property type="molecule type" value="Genomic_DNA"/>
</dbReference>
<dbReference type="GO" id="GO:0051213">
    <property type="term" value="F:dioxygenase activity"/>
    <property type="evidence" value="ECO:0007669"/>
    <property type="project" value="UniProtKB-KW"/>
</dbReference>
<comment type="caution">
    <text evidence="8">The sequence shown here is derived from an EMBL/GenBank/DDBJ whole genome shotgun (WGS) entry which is preliminary data.</text>
</comment>
<evidence type="ECO:0000256" key="2">
    <source>
        <dbReference type="ARBA" id="ARBA00022723"/>
    </source>
</evidence>
<keyword evidence="4" id="KW-0560">Oxidoreductase</keyword>
<reference evidence="8 9" key="1">
    <citation type="submission" date="2020-04" db="EMBL/GenBank/DDBJ databases">
        <title>Plant Genome Project.</title>
        <authorList>
            <person name="Zhang R.-G."/>
        </authorList>
    </citation>
    <scope>NUCLEOTIDE SEQUENCE [LARGE SCALE GENOMIC DNA]</scope>
    <source>
        <strain evidence="8">YNK0</strain>
        <tissue evidence="8">Leaf</tissue>
    </source>
</reference>
<dbReference type="GO" id="GO:0046872">
    <property type="term" value="F:metal ion binding"/>
    <property type="evidence" value="ECO:0007669"/>
    <property type="project" value="UniProtKB-KW"/>
</dbReference>
<dbReference type="InterPro" id="IPR027450">
    <property type="entry name" value="AlkB-like"/>
</dbReference>
<evidence type="ECO:0000313" key="8">
    <source>
        <dbReference type="EMBL" id="KAF8398617.1"/>
    </source>
</evidence>
<dbReference type="GO" id="GO:0005634">
    <property type="term" value="C:nucleus"/>
    <property type="evidence" value="ECO:0007669"/>
    <property type="project" value="TreeGrafter"/>
</dbReference>
<evidence type="ECO:0000256" key="3">
    <source>
        <dbReference type="ARBA" id="ARBA00022964"/>
    </source>
</evidence>
<dbReference type="AlphaFoldDB" id="A0A834Z8G9"/>
<keyword evidence="9" id="KW-1185">Reference proteome</keyword>
<sequence>MLGLAPSAFYLGRKRKTEWILGKEPRPTVSDPKVEQWDMDNCIILGWMFNSMEDRIYNIFMYHDTVHGLWSALTKMHTYQFLMGLKSEFEALRAQILNTSPMPFLYEAFATVDGDERRRHLLPPTPSTELSPLHCRKPGHVIDRCFDLHPELKQCYSQNRDQRNKDRGKWVPRTGVIAEVAPAPSISDYSRLQSQIAQLQSHLGLGPASSATISSASPTATLATSIPTALHVKSSNPTWILNSGANNHMTSTPSLSGPVGETPPKDSPLLPRPAPILEPPPMSSPSLTSRSLPSVITTDPFPYAPRCPRSNIPHRPRSHVPPPDSSLDSGLNYSLSYAVPPWLTRITQRICDRTGLFPSAINHVLINEYLPDQGIMPHQDGPAYFPVVAILSLGSPAVMNFTPHSRLSVCANEELDSDRRTVEINADKWLDNHHPFSVLLMPCSLLIFKDKAYSDYLHGIEDSKEHQLDEAVNIFEALKHKRDHPPLGSEEAEAINTEQLKSIQRTTTRVSLTCRLVLKVHKNLFKF</sequence>
<keyword evidence="5" id="KW-0408">Iron</keyword>
<dbReference type="Pfam" id="PF13532">
    <property type="entry name" value="2OG-FeII_Oxy_2"/>
    <property type="match status" value="1"/>
</dbReference>
<dbReference type="PANTHER" id="PTHR46030:SF1">
    <property type="entry name" value="ALPHA-KETOGLUTARATE-DEPENDENT DIOXYGENASE ALKB HOMOLOG 6"/>
    <property type="match status" value="1"/>
</dbReference>
<feature type="compositionally biased region" description="Pro residues" evidence="6">
    <location>
        <begin position="270"/>
        <end position="283"/>
    </location>
</feature>
<dbReference type="OrthoDB" id="412814at2759"/>
<evidence type="ECO:0000256" key="1">
    <source>
        <dbReference type="ARBA" id="ARBA00007879"/>
    </source>
</evidence>
<accession>A0A834Z8G9</accession>
<name>A0A834Z8G9_TETSI</name>
<keyword evidence="3" id="KW-0223">Dioxygenase</keyword>
<dbReference type="InterPro" id="IPR032862">
    <property type="entry name" value="ALKBH6"/>
</dbReference>
<organism evidence="8 9">
    <name type="scientific">Tetracentron sinense</name>
    <name type="common">Spur-leaf</name>
    <dbReference type="NCBI Taxonomy" id="13715"/>
    <lineage>
        <taxon>Eukaryota</taxon>
        <taxon>Viridiplantae</taxon>
        <taxon>Streptophyta</taxon>
        <taxon>Embryophyta</taxon>
        <taxon>Tracheophyta</taxon>
        <taxon>Spermatophyta</taxon>
        <taxon>Magnoliopsida</taxon>
        <taxon>Trochodendrales</taxon>
        <taxon>Trochodendraceae</taxon>
        <taxon>Tetracentron</taxon>
    </lineage>
</organism>
<evidence type="ECO:0000256" key="6">
    <source>
        <dbReference type="SAM" id="MobiDB-lite"/>
    </source>
</evidence>
<dbReference type="Gene3D" id="2.60.120.1520">
    <property type="match status" value="1"/>
</dbReference>
<protein>
    <recommendedName>
        <fullName evidence="7">Alpha-ketoglutarate-dependent dioxygenase AlkB-like domain-containing protein</fullName>
    </recommendedName>
</protein>
<gene>
    <name evidence="8" type="ORF">HHK36_017548</name>
</gene>
<evidence type="ECO:0000259" key="7">
    <source>
        <dbReference type="Pfam" id="PF13532"/>
    </source>
</evidence>
<evidence type="ECO:0000256" key="4">
    <source>
        <dbReference type="ARBA" id="ARBA00023002"/>
    </source>
</evidence>
<comment type="similarity">
    <text evidence="1">Belongs to the alkB family.</text>
</comment>
<dbReference type="SUPFAM" id="SSF51197">
    <property type="entry name" value="Clavaminate synthase-like"/>
    <property type="match status" value="1"/>
</dbReference>
<evidence type="ECO:0000313" key="9">
    <source>
        <dbReference type="Proteomes" id="UP000655225"/>
    </source>
</evidence>
<dbReference type="PANTHER" id="PTHR46030">
    <property type="entry name" value="ALPHA-KETOGLUTARATE-DEPENDENT DIOXYGENASE ALKB HOMOLOG 6"/>
    <property type="match status" value="1"/>
</dbReference>
<feature type="compositionally biased region" description="Polar residues" evidence="6">
    <location>
        <begin position="244"/>
        <end position="255"/>
    </location>
</feature>
<proteinExistence type="inferred from homology"/>
<dbReference type="Proteomes" id="UP000655225">
    <property type="component" value="Unassembled WGS sequence"/>
</dbReference>
<feature type="domain" description="Alpha-ketoglutarate-dependent dioxygenase AlkB-like" evidence="7">
    <location>
        <begin position="338"/>
        <end position="515"/>
    </location>
</feature>
<evidence type="ECO:0000256" key="5">
    <source>
        <dbReference type="ARBA" id="ARBA00023004"/>
    </source>
</evidence>
<feature type="region of interest" description="Disordered" evidence="6">
    <location>
        <begin position="244"/>
        <end position="291"/>
    </location>
</feature>
<keyword evidence="2" id="KW-0479">Metal-binding</keyword>